<name>A0ACC0HSN2_9ERIC</name>
<dbReference type="EMBL" id="CM045761">
    <property type="protein sequence ID" value="KAI8015922.1"/>
    <property type="molecule type" value="Genomic_DNA"/>
</dbReference>
<keyword evidence="2" id="KW-1185">Reference proteome</keyword>
<gene>
    <name evidence="1" type="ORF">LOK49_LG05G02040</name>
</gene>
<protein>
    <submittedName>
        <fullName evidence="1">Leucine-rich repeat receptor-like tyrosine-protein kinase PXC3</fullName>
    </submittedName>
</protein>
<dbReference type="Proteomes" id="UP001060215">
    <property type="component" value="Chromosome 4"/>
</dbReference>
<evidence type="ECO:0000313" key="2">
    <source>
        <dbReference type="Proteomes" id="UP001060215"/>
    </source>
</evidence>
<proteinExistence type="predicted"/>
<reference evidence="1 2" key="1">
    <citation type="journal article" date="2022" name="Plant J.">
        <title>Chromosome-level genome of Camellia lanceoleosa provides a valuable resource for understanding genome evolution and self-incompatibility.</title>
        <authorList>
            <person name="Gong W."/>
            <person name="Xiao S."/>
            <person name="Wang L."/>
            <person name="Liao Z."/>
            <person name="Chang Y."/>
            <person name="Mo W."/>
            <person name="Hu G."/>
            <person name="Li W."/>
            <person name="Zhao G."/>
            <person name="Zhu H."/>
            <person name="Hu X."/>
            <person name="Ji K."/>
            <person name="Xiang X."/>
            <person name="Song Q."/>
            <person name="Yuan D."/>
            <person name="Jin S."/>
            <person name="Zhang L."/>
        </authorList>
    </citation>
    <scope>NUCLEOTIDE SEQUENCE [LARGE SCALE GENOMIC DNA]</scope>
    <source>
        <strain evidence="1">SQ_2022a</strain>
    </source>
</reference>
<organism evidence="1 2">
    <name type="scientific">Camellia lanceoleosa</name>
    <dbReference type="NCBI Taxonomy" id="1840588"/>
    <lineage>
        <taxon>Eukaryota</taxon>
        <taxon>Viridiplantae</taxon>
        <taxon>Streptophyta</taxon>
        <taxon>Embryophyta</taxon>
        <taxon>Tracheophyta</taxon>
        <taxon>Spermatophyta</taxon>
        <taxon>Magnoliopsida</taxon>
        <taxon>eudicotyledons</taxon>
        <taxon>Gunneridae</taxon>
        <taxon>Pentapetalae</taxon>
        <taxon>asterids</taxon>
        <taxon>Ericales</taxon>
        <taxon>Theaceae</taxon>
        <taxon>Camellia</taxon>
    </lineage>
</organism>
<accession>A0ACC0HSN2</accession>
<sequence>MNNVKKSKHLKSLTFFIINKLTTKLPSMHGTNKTQAKMRYGHTTSLVFFFFFFLHLVFSQLSLNQTNTMNQLYGLLPNSTAQFSPPSPWNVTKDPNPCPWKGVTCTSNNSAITNLSLPFSSISSSDFLVVLCQIDTLEAVDLSNNHLSSIPDGFMTGCGKITGLKLLNISRNKLSGPLPTFNGFAKLESLDLSHNSLVGSINLQLDGLVALKSLNLGFNQFNGPVPTKLGKSMVLEQLGLSANQFEGTIPEAIANYANLTAIDLSVNYISGSIPGRFRELLKLQLLILSSNNLTGGIPQFLSTIQNLGRFAANQNSFSGVIPVGITKYLKNLDLSYNNLHGSIPGDLLSQSNLQSVDLSDNSLSGSIPANLSSTSVRLRLGNNQLNGTIPSSSFGSLQTLTYLELDNNSFSGSIPPELSLCKNLALLNLANNHLTGVLPVQLGVLSKLQELKLQANNLYGEIPIQITQLQTLQKLNISWNSLNGSIPSSISSLQALTNLDLRCNNLSGSISALIGNLNSLIELQLGNNKLSGTIPLMPLTLQIALNLSSNLFEGPIPGTISKLIGLEVLDLSNNKFSGQIPDFLVKMTGLTQLVLSNNLLSGVIPKFLPFVTVDVRGNSGLINTTNSNSPSLSPKQRKTMDVGVFLFAAGGASGFLLVTIIVVLISRQGNGGLDIMAFVDMLMGFERFLIQFYSVKGHWITDNSIHKSKLNLSKAMEAVSKPVNMMLKSEFCTYYKAVMPCGMSYCIKKLNWSCKAFHLLNPERFVQELMVLGKLSNSNIMIPLAYTLTARSAYVVYENPQHGTLFDLLHASCDNVLKWEERYSIAVGVARGLAFLHGCSTSTGPIILLHLSTKSILMESLSKPLIADFDLSKLINPSKTMGTISVVAGSLGYIPPEYAYTMRVTPSGNVYSFGIVMLELLTGRPAVSEGTELAKWALTQTQLIHHDKWKEILDCRLLSDASRGVHDQMLSVLRIALGCIALSPDERPSAESLLYLLLDVTQQFSL</sequence>
<comment type="caution">
    <text evidence="1">The sequence shown here is derived from an EMBL/GenBank/DDBJ whole genome shotgun (WGS) entry which is preliminary data.</text>
</comment>
<evidence type="ECO:0000313" key="1">
    <source>
        <dbReference type="EMBL" id="KAI8015922.1"/>
    </source>
</evidence>